<sequence>MAKELTTKGGAQTLKTLSKVGLKNLARKTLMSFLRAAPENTAFIASWSAADALKKGKSAKEIGIETVKGAGWGLGLTSGMAVIGNIATTPEVKSAAHRAFVALAKKYPRAVDAISRPIEEDFLNELAKEVTGQRGADVRLLGFTKRQIAGFRNAARLVKKKMQKAVQKEAASQKYWAADKKVKPIVTVVKPAAITPRETLPTPTAAPKPGVSPEKGIIVSPKPVKAVTKEVAGLVEYDKKT</sequence>
<comment type="caution">
    <text evidence="1">The sequence shown here is derived from an EMBL/GenBank/DDBJ whole genome shotgun (WGS) entry which is preliminary data.</text>
</comment>
<feature type="non-terminal residue" evidence="1">
    <location>
        <position position="241"/>
    </location>
</feature>
<accession>X0W598</accession>
<reference evidence="1" key="1">
    <citation type="journal article" date="2014" name="Front. Microbiol.">
        <title>High frequency of phylogenetically diverse reductive dehalogenase-homologous genes in deep subseafloor sedimentary metagenomes.</title>
        <authorList>
            <person name="Kawai M."/>
            <person name="Futagami T."/>
            <person name="Toyoda A."/>
            <person name="Takaki Y."/>
            <person name="Nishi S."/>
            <person name="Hori S."/>
            <person name="Arai W."/>
            <person name="Tsubouchi T."/>
            <person name="Morono Y."/>
            <person name="Uchiyama I."/>
            <person name="Ito T."/>
            <person name="Fujiyama A."/>
            <person name="Inagaki F."/>
            <person name="Takami H."/>
        </authorList>
    </citation>
    <scope>NUCLEOTIDE SEQUENCE</scope>
    <source>
        <strain evidence="1">Expedition CK06-06</strain>
    </source>
</reference>
<protein>
    <submittedName>
        <fullName evidence="1">Uncharacterized protein</fullName>
    </submittedName>
</protein>
<proteinExistence type="predicted"/>
<dbReference type="EMBL" id="BARS01030262">
    <property type="protein sequence ID" value="GAG19793.1"/>
    <property type="molecule type" value="Genomic_DNA"/>
</dbReference>
<organism evidence="1">
    <name type="scientific">marine sediment metagenome</name>
    <dbReference type="NCBI Taxonomy" id="412755"/>
    <lineage>
        <taxon>unclassified sequences</taxon>
        <taxon>metagenomes</taxon>
        <taxon>ecological metagenomes</taxon>
    </lineage>
</organism>
<name>X0W598_9ZZZZ</name>
<gene>
    <name evidence="1" type="ORF">S01H1_47214</name>
</gene>
<dbReference type="AlphaFoldDB" id="X0W598"/>
<evidence type="ECO:0000313" key="1">
    <source>
        <dbReference type="EMBL" id="GAG19793.1"/>
    </source>
</evidence>